<accession>A0A1E1KV89</accession>
<gene>
    <name evidence="1" type="ORF">RAG0_09402</name>
</gene>
<name>A0A1E1KV89_9HELO</name>
<dbReference type="EMBL" id="FJUX01000054">
    <property type="protein sequence ID" value="CZT02074.1"/>
    <property type="molecule type" value="Genomic_DNA"/>
</dbReference>
<dbReference type="Proteomes" id="UP000178912">
    <property type="component" value="Unassembled WGS sequence"/>
</dbReference>
<reference evidence="2" key="1">
    <citation type="submission" date="2016-03" db="EMBL/GenBank/DDBJ databases">
        <authorList>
            <person name="Guldener U."/>
        </authorList>
    </citation>
    <scope>NUCLEOTIDE SEQUENCE [LARGE SCALE GENOMIC DNA]</scope>
    <source>
        <strain evidence="2">04CH-RAC-A.6.1</strain>
    </source>
</reference>
<dbReference type="AlphaFoldDB" id="A0A1E1KV89"/>
<evidence type="ECO:0000313" key="1">
    <source>
        <dbReference type="EMBL" id="CZT02074.1"/>
    </source>
</evidence>
<keyword evidence="2" id="KW-1185">Reference proteome</keyword>
<evidence type="ECO:0000313" key="2">
    <source>
        <dbReference type="Proteomes" id="UP000178912"/>
    </source>
</evidence>
<proteinExistence type="predicted"/>
<sequence length="43" mass="5026">MDFMMVEEGLKKDMLEEIEVEVFWPVQMESNEQFDLIGSGGEK</sequence>
<protein>
    <submittedName>
        <fullName evidence="1">Uncharacterized protein</fullName>
    </submittedName>
</protein>
<organism evidence="1 2">
    <name type="scientific">Rhynchosporium agropyri</name>
    <dbReference type="NCBI Taxonomy" id="914238"/>
    <lineage>
        <taxon>Eukaryota</taxon>
        <taxon>Fungi</taxon>
        <taxon>Dikarya</taxon>
        <taxon>Ascomycota</taxon>
        <taxon>Pezizomycotina</taxon>
        <taxon>Leotiomycetes</taxon>
        <taxon>Helotiales</taxon>
        <taxon>Ploettnerulaceae</taxon>
        <taxon>Rhynchosporium</taxon>
    </lineage>
</organism>